<comment type="caution">
    <text evidence="1">The sequence shown here is derived from an EMBL/GenBank/DDBJ whole genome shotgun (WGS) entry which is preliminary data.</text>
</comment>
<dbReference type="Proteomes" id="UP000003277">
    <property type="component" value="Unassembled WGS sequence"/>
</dbReference>
<dbReference type="EMBL" id="ADLT01000016">
    <property type="protein sequence ID" value="EHO63404.1"/>
    <property type="molecule type" value="Genomic_DNA"/>
</dbReference>
<accession>H1CZA0</accession>
<reference evidence="1 2" key="1">
    <citation type="submission" date="2011-11" db="EMBL/GenBank/DDBJ databases">
        <title>The Genome Sequence of Dialister succinatiphilus YIT 11850.</title>
        <authorList>
            <consortium name="The Broad Institute Genome Sequencing Platform"/>
            <person name="Earl A."/>
            <person name="Ward D."/>
            <person name="Feldgarden M."/>
            <person name="Gevers D."/>
            <person name="Morotomi M."/>
            <person name="Young S.K."/>
            <person name="Zeng Q."/>
            <person name="Gargeya S."/>
            <person name="Fitzgerald M."/>
            <person name="Haas B."/>
            <person name="Abouelleil A."/>
            <person name="Alvarado L."/>
            <person name="Arachchi H.M."/>
            <person name="Berlin A."/>
            <person name="Brown A."/>
            <person name="Chapman S.B."/>
            <person name="Dunbar C."/>
            <person name="Gearin G."/>
            <person name="Goldberg J."/>
            <person name="Griggs A."/>
            <person name="Gujja S."/>
            <person name="Heiman D."/>
            <person name="Howarth C."/>
            <person name="Lui A."/>
            <person name="MacDonald P.J.P."/>
            <person name="Montmayeur A."/>
            <person name="Murphy C."/>
            <person name="Neiman D."/>
            <person name="Pearson M."/>
            <person name="Priest M."/>
            <person name="Roberts A."/>
            <person name="Saif S."/>
            <person name="Shea T."/>
            <person name="Sisk P."/>
            <person name="Stolte C."/>
            <person name="Sykes S."/>
            <person name="Wortman J."/>
            <person name="Nusbaum C."/>
            <person name="Birren B."/>
        </authorList>
    </citation>
    <scope>NUCLEOTIDE SEQUENCE [LARGE SCALE GENOMIC DNA]</scope>
    <source>
        <strain evidence="1 2">YIT 11850</strain>
    </source>
</reference>
<sequence>MMSRGSSSLFMKERRRSLVRLMMHRCIQILI</sequence>
<evidence type="ECO:0000313" key="2">
    <source>
        <dbReference type="Proteomes" id="UP000003277"/>
    </source>
</evidence>
<keyword evidence="2" id="KW-1185">Reference proteome</keyword>
<dbReference type="AlphaFoldDB" id="H1CZA0"/>
<name>H1CZA0_9FIRM</name>
<protein>
    <submittedName>
        <fullName evidence="1">Uncharacterized protein</fullName>
    </submittedName>
</protein>
<gene>
    <name evidence="1" type="ORF">HMPREF9453_00688</name>
</gene>
<evidence type="ECO:0000313" key="1">
    <source>
        <dbReference type="EMBL" id="EHO63404.1"/>
    </source>
</evidence>
<proteinExistence type="predicted"/>
<organism evidence="1 2">
    <name type="scientific">Dialister succinatiphilus YIT 11850</name>
    <dbReference type="NCBI Taxonomy" id="742743"/>
    <lineage>
        <taxon>Bacteria</taxon>
        <taxon>Bacillati</taxon>
        <taxon>Bacillota</taxon>
        <taxon>Negativicutes</taxon>
        <taxon>Veillonellales</taxon>
        <taxon>Veillonellaceae</taxon>
        <taxon>Dialister</taxon>
    </lineage>
</organism>
<dbReference type="HOGENOM" id="CLU_3396219_0_0_9"/>